<evidence type="ECO:0000313" key="3">
    <source>
        <dbReference type="Proteomes" id="UP000823775"/>
    </source>
</evidence>
<organism evidence="2 3">
    <name type="scientific">Datura stramonium</name>
    <name type="common">Jimsonweed</name>
    <name type="synonym">Common thornapple</name>
    <dbReference type="NCBI Taxonomy" id="4076"/>
    <lineage>
        <taxon>Eukaryota</taxon>
        <taxon>Viridiplantae</taxon>
        <taxon>Streptophyta</taxon>
        <taxon>Embryophyta</taxon>
        <taxon>Tracheophyta</taxon>
        <taxon>Spermatophyta</taxon>
        <taxon>Magnoliopsida</taxon>
        <taxon>eudicotyledons</taxon>
        <taxon>Gunneridae</taxon>
        <taxon>Pentapetalae</taxon>
        <taxon>asterids</taxon>
        <taxon>lamiids</taxon>
        <taxon>Solanales</taxon>
        <taxon>Solanaceae</taxon>
        <taxon>Solanoideae</taxon>
        <taxon>Datureae</taxon>
        <taxon>Datura</taxon>
    </lineage>
</organism>
<comment type="caution">
    <text evidence="2">The sequence shown here is derived from an EMBL/GenBank/DDBJ whole genome shotgun (WGS) entry which is preliminary data.</text>
</comment>
<accession>A0ABS8WW13</accession>
<reference evidence="2 3" key="1">
    <citation type="journal article" date="2021" name="BMC Genomics">
        <title>Datura genome reveals duplications of psychoactive alkaloid biosynthetic genes and high mutation rate following tissue culture.</title>
        <authorList>
            <person name="Rajewski A."/>
            <person name="Carter-House D."/>
            <person name="Stajich J."/>
            <person name="Litt A."/>
        </authorList>
    </citation>
    <scope>NUCLEOTIDE SEQUENCE [LARGE SCALE GENOMIC DNA]</scope>
    <source>
        <strain evidence="2">AR-01</strain>
    </source>
</reference>
<feature type="non-terminal residue" evidence="2">
    <location>
        <position position="1"/>
    </location>
</feature>
<feature type="region of interest" description="Disordered" evidence="1">
    <location>
        <begin position="22"/>
        <end position="42"/>
    </location>
</feature>
<evidence type="ECO:0000256" key="1">
    <source>
        <dbReference type="SAM" id="MobiDB-lite"/>
    </source>
</evidence>
<name>A0ABS8WW13_DATST</name>
<dbReference type="EMBL" id="JACEIK010015895">
    <property type="protein sequence ID" value="MCE3217150.1"/>
    <property type="molecule type" value="Genomic_DNA"/>
</dbReference>
<dbReference type="Proteomes" id="UP000823775">
    <property type="component" value="Unassembled WGS sequence"/>
</dbReference>
<gene>
    <name evidence="2" type="ORF">HAX54_010623</name>
</gene>
<evidence type="ECO:0000313" key="2">
    <source>
        <dbReference type="EMBL" id="MCE3217150.1"/>
    </source>
</evidence>
<keyword evidence="3" id="KW-1185">Reference proteome</keyword>
<proteinExistence type="predicted"/>
<sequence>ENERTHFLHDEGQDDLAQVGCSGAAPQPKRVSGNPGVGRGGPCGTSSITMNFDAMELVMEHSTRAMKNIVYRT</sequence>
<feature type="non-terminal residue" evidence="2">
    <location>
        <position position="73"/>
    </location>
</feature>
<protein>
    <submittedName>
        <fullName evidence="2">Uncharacterized protein</fullName>
    </submittedName>
</protein>